<dbReference type="GO" id="GO:0004475">
    <property type="term" value="F:mannose-1-phosphate guanylyltransferase (GTP) activity"/>
    <property type="evidence" value="ECO:0007669"/>
    <property type="project" value="UniProtKB-EC"/>
</dbReference>
<dbReference type="EC" id="2.7.7.13" evidence="3"/>
<evidence type="ECO:0000256" key="1">
    <source>
        <dbReference type="ARBA" id="ARBA00004823"/>
    </source>
</evidence>
<evidence type="ECO:0000256" key="5">
    <source>
        <dbReference type="ARBA" id="ARBA00022695"/>
    </source>
</evidence>
<evidence type="ECO:0000256" key="6">
    <source>
        <dbReference type="ARBA" id="ARBA00022741"/>
    </source>
</evidence>
<dbReference type="Gene3D" id="2.60.120.10">
    <property type="entry name" value="Jelly Rolls"/>
    <property type="match status" value="1"/>
</dbReference>
<comment type="caution">
    <text evidence="16">The sequence shown here is derived from an EMBL/GenBank/DDBJ whole genome shotgun (WGS) entry which is preliminary data.</text>
</comment>
<evidence type="ECO:0000256" key="2">
    <source>
        <dbReference type="ARBA" id="ARBA00006115"/>
    </source>
</evidence>
<dbReference type="EMBL" id="JAAQTL010000001">
    <property type="protein sequence ID" value="NID15774.1"/>
    <property type="molecule type" value="Genomic_DNA"/>
</dbReference>
<dbReference type="SUPFAM" id="SSF53448">
    <property type="entry name" value="Nucleotide-diphospho-sugar transferases"/>
    <property type="match status" value="1"/>
</dbReference>
<dbReference type="GO" id="GO:0009298">
    <property type="term" value="P:GDP-mannose biosynthetic process"/>
    <property type="evidence" value="ECO:0007669"/>
    <property type="project" value="UniProtKB-UniPathway"/>
</dbReference>
<sequence>MLIPLILSGGSGTRLWPISRRNLPKQFLSLAGKETLFQQTVRRAATLADVTDPIVVASDDQRFLAAEQLQELGITRASILLEPVARNTAPAIAAGALEALRRDKDALILVLPADHLIGDDQAFTDAVARARPLAEQGWLVTFGIRPDRAETGFGYIRRGANLGGDTFQVSQFVEKPNPEIAARYVASGEYDWNSGMFLFRASRYLEELGQYAPAMLSAAEAAFARANTDLDFIRLEGDAFAAAPSDSIDYAVMEKTSRAAVVPVSCEWSDIGSWDALWLAAEKDANGNHLEGDVIALDTRNSLIRSHDRHLVATIGLEDVVVVTTPDATLVARRDASQDVKKIVEHLKAAGRTEHDLHRVVRRPWGSYDSLESGDRFQVKRIVVKPGAALSLQMHHHRAEHWIVVKGVAEVTCDDKVFLLAENQSTYLPLGSRHRLRNPGKVPVELIEVQSGSYLGEDDIVRFDDVYGRAGKIS</sequence>
<name>A0A7X5QUQ1_9GAMM</name>
<dbReference type="InterPro" id="IPR054566">
    <property type="entry name" value="ManC/GMP-like_b-helix"/>
</dbReference>
<dbReference type="PANTHER" id="PTHR46390:SF1">
    <property type="entry name" value="MANNOSE-1-PHOSPHATE GUANYLYLTRANSFERASE"/>
    <property type="match status" value="1"/>
</dbReference>
<dbReference type="InterPro" id="IPR051161">
    <property type="entry name" value="Mannose-6P_isomerase_type2"/>
</dbReference>
<keyword evidence="6" id="KW-0547">Nucleotide-binding</keyword>
<dbReference type="CDD" id="cd02509">
    <property type="entry name" value="GDP-M1P_Guanylyltransferase"/>
    <property type="match status" value="1"/>
</dbReference>
<dbReference type="CDD" id="cd02213">
    <property type="entry name" value="cupin_PMI_typeII_C"/>
    <property type="match status" value="1"/>
</dbReference>
<dbReference type="SUPFAM" id="SSF51182">
    <property type="entry name" value="RmlC-like cupins"/>
    <property type="match status" value="1"/>
</dbReference>
<dbReference type="GO" id="GO:0005525">
    <property type="term" value="F:GTP binding"/>
    <property type="evidence" value="ECO:0007669"/>
    <property type="project" value="UniProtKB-KW"/>
</dbReference>
<comment type="similarity">
    <text evidence="2 12">Belongs to the mannose-6-phosphate isomerase type 2 family.</text>
</comment>
<accession>A0A7X5QUQ1</accession>
<keyword evidence="8" id="KW-0270">Exopolysaccharide synthesis</keyword>
<reference evidence="16 17" key="1">
    <citation type="journal article" date="2006" name="Int. J. Syst. Evol. Microbiol.">
        <title>Dyella yeojuensis sp. nov., isolated from greenhouse soil in Korea.</title>
        <authorList>
            <person name="Kim B.Y."/>
            <person name="Weon H.Y."/>
            <person name="Lee K.H."/>
            <person name="Seok S.J."/>
            <person name="Kwon S.W."/>
            <person name="Go S.J."/>
            <person name="Stackebrandt E."/>
        </authorList>
    </citation>
    <scope>NUCLEOTIDE SEQUENCE [LARGE SCALE GENOMIC DNA]</scope>
    <source>
        <strain evidence="16 17">DSM 17673</strain>
    </source>
</reference>
<feature type="domain" description="MannoseP isomerase/GMP-like beta-helix" evidence="15">
    <location>
        <begin position="292"/>
        <end position="347"/>
    </location>
</feature>
<evidence type="ECO:0000256" key="9">
    <source>
        <dbReference type="ARBA" id="ARBA00047343"/>
    </source>
</evidence>
<evidence type="ECO:0000256" key="11">
    <source>
        <dbReference type="ARBA" id="ARBA00074812"/>
    </source>
</evidence>
<evidence type="ECO:0000259" key="13">
    <source>
        <dbReference type="Pfam" id="PF00483"/>
    </source>
</evidence>
<comment type="function">
    <text evidence="10">Involved in xanthan production.</text>
</comment>
<dbReference type="InterPro" id="IPR006375">
    <property type="entry name" value="Man1P_GuaTrfase/Man6P_Isoase"/>
</dbReference>
<evidence type="ECO:0000259" key="14">
    <source>
        <dbReference type="Pfam" id="PF01050"/>
    </source>
</evidence>
<evidence type="ECO:0000256" key="10">
    <source>
        <dbReference type="ARBA" id="ARBA00056744"/>
    </source>
</evidence>
<evidence type="ECO:0000256" key="3">
    <source>
        <dbReference type="ARBA" id="ARBA00012387"/>
    </source>
</evidence>
<organism evidence="16 17">
    <name type="scientific">Luteibacter yeojuensis</name>
    <dbReference type="NCBI Taxonomy" id="345309"/>
    <lineage>
        <taxon>Bacteria</taxon>
        <taxon>Pseudomonadati</taxon>
        <taxon>Pseudomonadota</taxon>
        <taxon>Gammaproteobacteria</taxon>
        <taxon>Lysobacterales</taxon>
        <taxon>Rhodanobacteraceae</taxon>
        <taxon>Luteibacter</taxon>
    </lineage>
</organism>
<dbReference type="InterPro" id="IPR005835">
    <property type="entry name" value="NTP_transferase_dom"/>
</dbReference>
<protein>
    <recommendedName>
        <fullName evidence="11">Xanthan biosynthesis protein XanB</fullName>
        <ecNumber evidence="3">2.7.7.13</ecNumber>
    </recommendedName>
</protein>
<dbReference type="RefSeq" id="WP_166699471.1">
    <property type="nucleotide sequence ID" value="NZ_JAAQTL010000001.1"/>
</dbReference>
<evidence type="ECO:0000256" key="8">
    <source>
        <dbReference type="ARBA" id="ARBA00023169"/>
    </source>
</evidence>
<feature type="domain" description="Mannose-6-phosphate isomerase type II C-terminal" evidence="14">
    <location>
        <begin position="351"/>
        <end position="465"/>
    </location>
</feature>
<keyword evidence="4 16" id="KW-0808">Transferase</keyword>
<dbReference type="InterPro" id="IPR014710">
    <property type="entry name" value="RmlC-like_jellyroll"/>
</dbReference>
<dbReference type="PANTHER" id="PTHR46390">
    <property type="entry name" value="MANNOSE-1-PHOSPHATE GUANYLYLTRANSFERASE"/>
    <property type="match status" value="1"/>
</dbReference>
<gene>
    <name evidence="16" type="ORF">HBF32_09930</name>
</gene>
<dbReference type="InterPro" id="IPR029044">
    <property type="entry name" value="Nucleotide-diphossugar_trans"/>
</dbReference>
<dbReference type="InterPro" id="IPR011051">
    <property type="entry name" value="RmlC_Cupin_sf"/>
</dbReference>
<keyword evidence="5 16" id="KW-0548">Nucleotidyltransferase</keyword>
<evidence type="ECO:0000313" key="17">
    <source>
        <dbReference type="Proteomes" id="UP000518878"/>
    </source>
</evidence>
<comment type="catalytic activity">
    <reaction evidence="9">
        <text>alpha-D-mannose 1-phosphate + GTP + H(+) = GDP-alpha-D-mannose + diphosphate</text>
        <dbReference type="Rhea" id="RHEA:15229"/>
        <dbReference type="ChEBI" id="CHEBI:15378"/>
        <dbReference type="ChEBI" id="CHEBI:33019"/>
        <dbReference type="ChEBI" id="CHEBI:37565"/>
        <dbReference type="ChEBI" id="CHEBI:57527"/>
        <dbReference type="ChEBI" id="CHEBI:58409"/>
        <dbReference type="EC" id="2.7.7.13"/>
    </reaction>
</comment>
<dbReference type="AlphaFoldDB" id="A0A7X5QUQ1"/>
<dbReference type="Gene3D" id="3.90.550.10">
    <property type="entry name" value="Spore Coat Polysaccharide Biosynthesis Protein SpsA, Chain A"/>
    <property type="match status" value="1"/>
</dbReference>
<dbReference type="Pfam" id="PF01050">
    <property type="entry name" value="MannoseP_isomer"/>
    <property type="match status" value="1"/>
</dbReference>
<keyword evidence="7" id="KW-0342">GTP-binding</keyword>
<keyword evidence="16" id="KW-0413">Isomerase</keyword>
<dbReference type="Pfam" id="PF22640">
    <property type="entry name" value="ManC_GMP_beta-helix"/>
    <property type="match status" value="1"/>
</dbReference>
<dbReference type="UniPathway" id="UPA00126">
    <property type="reaction ID" value="UER00930"/>
</dbReference>
<dbReference type="NCBIfam" id="TIGR01479">
    <property type="entry name" value="GMP_PMI"/>
    <property type="match status" value="1"/>
</dbReference>
<dbReference type="InterPro" id="IPR049577">
    <property type="entry name" value="GMPP_N"/>
</dbReference>
<dbReference type="FunFam" id="3.90.550.10:FF:000046">
    <property type="entry name" value="Mannose-1-phosphate guanylyltransferase (GDP)"/>
    <property type="match status" value="1"/>
</dbReference>
<dbReference type="Proteomes" id="UP000518878">
    <property type="component" value="Unassembled WGS sequence"/>
</dbReference>
<dbReference type="InterPro" id="IPR001538">
    <property type="entry name" value="Man6P_isomerase-2_C"/>
</dbReference>
<dbReference type="Pfam" id="PF00483">
    <property type="entry name" value="NTP_transferase"/>
    <property type="match status" value="1"/>
</dbReference>
<comment type="pathway">
    <text evidence="1">Nucleotide-sugar biosynthesis; GDP-alpha-D-mannose biosynthesis; GDP-alpha-D-mannose from alpha-D-mannose 1-phosphate (GTP route): step 1/1.</text>
</comment>
<proteinExistence type="inferred from homology"/>
<evidence type="ECO:0000259" key="15">
    <source>
        <dbReference type="Pfam" id="PF22640"/>
    </source>
</evidence>
<keyword evidence="17" id="KW-1185">Reference proteome</keyword>
<dbReference type="GO" id="GO:0000271">
    <property type="term" value="P:polysaccharide biosynthetic process"/>
    <property type="evidence" value="ECO:0007669"/>
    <property type="project" value="UniProtKB-KW"/>
</dbReference>
<evidence type="ECO:0000256" key="4">
    <source>
        <dbReference type="ARBA" id="ARBA00022679"/>
    </source>
</evidence>
<feature type="domain" description="Nucleotidyl transferase" evidence="13">
    <location>
        <begin position="4"/>
        <end position="285"/>
    </location>
</feature>
<dbReference type="FunFam" id="2.60.120.10:FF:000032">
    <property type="entry name" value="Mannose-1-phosphate guanylyltransferase/mannose-6-phosphate isomerase"/>
    <property type="match status" value="1"/>
</dbReference>
<evidence type="ECO:0000256" key="12">
    <source>
        <dbReference type="RuleBase" id="RU004190"/>
    </source>
</evidence>
<evidence type="ECO:0000256" key="7">
    <source>
        <dbReference type="ARBA" id="ARBA00023134"/>
    </source>
</evidence>
<dbReference type="GO" id="GO:0016853">
    <property type="term" value="F:isomerase activity"/>
    <property type="evidence" value="ECO:0007669"/>
    <property type="project" value="UniProtKB-KW"/>
</dbReference>
<evidence type="ECO:0000313" key="16">
    <source>
        <dbReference type="EMBL" id="NID15774.1"/>
    </source>
</evidence>